<gene>
    <name evidence="4" type="ORF">MCOR_29708</name>
</gene>
<proteinExistence type="predicted"/>
<accession>A0A6J8CFT1</accession>
<dbReference type="GO" id="GO:0003724">
    <property type="term" value="F:RNA helicase activity"/>
    <property type="evidence" value="ECO:0007669"/>
    <property type="project" value="UniProtKB-EC"/>
</dbReference>
<evidence type="ECO:0000256" key="1">
    <source>
        <dbReference type="SAM" id="Coils"/>
    </source>
</evidence>
<dbReference type="Pfam" id="PF18738">
    <property type="entry name" value="HEPN_DZIP3"/>
    <property type="match status" value="1"/>
</dbReference>
<keyword evidence="4" id="KW-0378">Hydrolase</keyword>
<sequence>MDQSQQNFLRIVGVVYGPGSNAVRCYFDRCFPPDVLNTQLSITLRTKIEALKQKNVLSDAQWNILFPAKGSASSVLFDVTLMTLLLRHFHFKKKKHPVDQDPKPKSDLARIKYYRNVIAHSKDGAIDDASYKEAWTDLCEVSGRQIRRANLKMECELLGRADLNMAYKAQREELSRNITRLEEHEAALESRQDQLASDLIKQGEISSKNEDIIKRIVTDLNSKHEEVIRSLEEHINNLKIQLEGMSKRLYSQQSTIPHNIKAKIMRQIKKWVEDEKKYVIIDTTVDILDLLMNHSSLTVAGNAGCGKTALIRHLALRLMSRGYEIVPIIEPKQL</sequence>
<feature type="coiled-coil region" evidence="1">
    <location>
        <begin position="164"/>
        <end position="191"/>
    </location>
</feature>
<dbReference type="OrthoDB" id="6062647at2759"/>
<evidence type="ECO:0000259" key="3">
    <source>
        <dbReference type="Pfam" id="PF20720"/>
    </source>
</evidence>
<evidence type="ECO:0000313" key="5">
    <source>
        <dbReference type="Proteomes" id="UP000507470"/>
    </source>
</evidence>
<feature type="domain" description="Novel STAND NTPase 3" evidence="3">
    <location>
        <begin position="278"/>
        <end position="332"/>
    </location>
</feature>
<protein>
    <submittedName>
        <fullName evidence="4">DHX57</fullName>
        <ecNumber evidence="4">3.6.4.13</ecNumber>
    </submittedName>
</protein>
<dbReference type="EMBL" id="CACVKT020005427">
    <property type="protein sequence ID" value="CAC5394995.1"/>
    <property type="molecule type" value="Genomic_DNA"/>
</dbReference>
<dbReference type="InterPro" id="IPR049050">
    <property type="entry name" value="nSTAND3"/>
</dbReference>
<dbReference type="Proteomes" id="UP000507470">
    <property type="component" value="Unassembled WGS sequence"/>
</dbReference>
<dbReference type="Pfam" id="PF20720">
    <property type="entry name" value="nSTAND3"/>
    <property type="match status" value="1"/>
</dbReference>
<keyword evidence="5" id="KW-1185">Reference proteome</keyword>
<feature type="domain" description="DZIP3-like HEPN" evidence="2">
    <location>
        <begin position="40"/>
        <end position="140"/>
    </location>
</feature>
<dbReference type="SUPFAM" id="SSF52540">
    <property type="entry name" value="P-loop containing nucleoside triphosphate hydrolases"/>
    <property type="match status" value="1"/>
</dbReference>
<name>A0A6J8CFT1_MYTCO</name>
<evidence type="ECO:0000259" key="2">
    <source>
        <dbReference type="Pfam" id="PF18738"/>
    </source>
</evidence>
<dbReference type="AlphaFoldDB" id="A0A6J8CFT1"/>
<dbReference type="GO" id="GO:0016787">
    <property type="term" value="F:hydrolase activity"/>
    <property type="evidence" value="ECO:0007669"/>
    <property type="project" value="UniProtKB-KW"/>
</dbReference>
<feature type="coiled-coil region" evidence="1">
    <location>
        <begin position="221"/>
        <end position="248"/>
    </location>
</feature>
<dbReference type="InterPro" id="IPR041249">
    <property type="entry name" value="HEPN_DZIP3"/>
</dbReference>
<dbReference type="EC" id="3.6.4.13" evidence="4"/>
<keyword evidence="1" id="KW-0175">Coiled coil</keyword>
<reference evidence="4 5" key="1">
    <citation type="submission" date="2020-06" db="EMBL/GenBank/DDBJ databases">
        <authorList>
            <person name="Li R."/>
            <person name="Bekaert M."/>
        </authorList>
    </citation>
    <scope>NUCLEOTIDE SEQUENCE [LARGE SCALE GENOMIC DNA]</scope>
    <source>
        <strain evidence="5">wild</strain>
    </source>
</reference>
<organism evidence="4 5">
    <name type="scientific">Mytilus coruscus</name>
    <name type="common">Sea mussel</name>
    <dbReference type="NCBI Taxonomy" id="42192"/>
    <lineage>
        <taxon>Eukaryota</taxon>
        <taxon>Metazoa</taxon>
        <taxon>Spiralia</taxon>
        <taxon>Lophotrochozoa</taxon>
        <taxon>Mollusca</taxon>
        <taxon>Bivalvia</taxon>
        <taxon>Autobranchia</taxon>
        <taxon>Pteriomorphia</taxon>
        <taxon>Mytilida</taxon>
        <taxon>Mytiloidea</taxon>
        <taxon>Mytilidae</taxon>
        <taxon>Mytilinae</taxon>
        <taxon>Mytilus</taxon>
    </lineage>
</organism>
<dbReference type="InterPro" id="IPR027417">
    <property type="entry name" value="P-loop_NTPase"/>
</dbReference>
<evidence type="ECO:0000313" key="4">
    <source>
        <dbReference type="EMBL" id="CAC5394995.1"/>
    </source>
</evidence>